<dbReference type="OrthoDB" id="3854740at2759"/>
<proteinExistence type="predicted"/>
<accession>A0A3M6XBB1</accession>
<feature type="region of interest" description="Disordered" evidence="1">
    <location>
        <begin position="361"/>
        <end position="390"/>
    </location>
</feature>
<dbReference type="AlphaFoldDB" id="A0A3M6XBB1"/>
<organism evidence="2 4">
    <name type="scientific">Hortaea werneckii</name>
    <name type="common">Black yeast</name>
    <name type="synonym">Cladosporium werneckii</name>
    <dbReference type="NCBI Taxonomy" id="91943"/>
    <lineage>
        <taxon>Eukaryota</taxon>
        <taxon>Fungi</taxon>
        <taxon>Dikarya</taxon>
        <taxon>Ascomycota</taxon>
        <taxon>Pezizomycotina</taxon>
        <taxon>Dothideomycetes</taxon>
        <taxon>Dothideomycetidae</taxon>
        <taxon>Mycosphaerellales</taxon>
        <taxon>Teratosphaeriaceae</taxon>
        <taxon>Hortaea</taxon>
    </lineage>
</organism>
<dbReference type="Proteomes" id="UP000281245">
    <property type="component" value="Unassembled WGS sequence"/>
</dbReference>
<dbReference type="Proteomes" id="UP000282582">
    <property type="component" value="Unassembled WGS sequence"/>
</dbReference>
<evidence type="ECO:0000313" key="2">
    <source>
        <dbReference type="EMBL" id="RMX87971.1"/>
    </source>
</evidence>
<name>A0A3M6XBB1_HORWE</name>
<dbReference type="EMBL" id="QWIJ01000090">
    <property type="protein sequence ID" value="RMX87971.1"/>
    <property type="molecule type" value="Genomic_DNA"/>
</dbReference>
<reference evidence="4 5" key="1">
    <citation type="journal article" date="2018" name="BMC Genomics">
        <title>Genomic evidence for intraspecific hybridization in a clonal and extremely halotolerant yeast.</title>
        <authorList>
            <person name="Gostincar C."/>
            <person name="Stajich J.E."/>
            <person name="Zupancic J."/>
            <person name="Zalar P."/>
            <person name="Gunde-Cimerman N."/>
        </authorList>
    </citation>
    <scope>NUCLEOTIDE SEQUENCE [LARGE SCALE GENOMIC DNA]</scope>
    <source>
        <strain evidence="3 5">EXF-6654</strain>
        <strain evidence="2 4">EXF-6656</strain>
    </source>
</reference>
<evidence type="ECO:0000313" key="5">
    <source>
        <dbReference type="Proteomes" id="UP000282582"/>
    </source>
</evidence>
<gene>
    <name evidence="3" type="ORF">D0868_02262</name>
    <name evidence="2" type="ORF">D0869_01976</name>
</gene>
<evidence type="ECO:0000313" key="4">
    <source>
        <dbReference type="Proteomes" id="UP000281245"/>
    </source>
</evidence>
<comment type="caution">
    <text evidence="2">The sequence shown here is derived from an EMBL/GenBank/DDBJ whole genome shotgun (WGS) entry which is preliminary data.</text>
</comment>
<feature type="region of interest" description="Disordered" evidence="1">
    <location>
        <begin position="49"/>
        <end position="98"/>
    </location>
</feature>
<dbReference type="EMBL" id="QWIK01000113">
    <property type="protein sequence ID" value="RMY13003.1"/>
    <property type="molecule type" value="Genomic_DNA"/>
</dbReference>
<feature type="compositionally biased region" description="Low complexity" evidence="1">
    <location>
        <begin position="80"/>
        <end position="92"/>
    </location>
</feature>
<dbReference type="VEuPathDB" id="FungiDB:BTJ68_02115"/>
<evidence type="ECO:0000256" key="1">
    <source>
        <dbReference type="SAM" id="MobiDB-lite"/>
    </source>
</evidence>
<protein>
    <submittedName>
        <fullName evidence="2">Uncharacterized protein</fullName>
    </submittedName>
</protein>
<feature type="compositionally biased region" description="Low complexity" evidence="1">
    <location>
        <begin position="52"/>
        <end position="63"/>
    </location>
</feature>
<evidence type="ECO:0000313" key="3">
    <source>
        <dbReference type="EMBL" id="RMY13003.1"/>
    </source>
</evidence>
<sequence length="390" mass="42994">MQNTSPDDEILSVLLVNLRNAAATLGEGSRACEDIRLSIQERIMNLQANAMSSQTPSQSASSAKGNAPKDNKRSSADTGRSPSPTRAPASSSDDGEDPLADLEAAANFSDDSADEDVDEGVDENVEGVVEEHGDDDVDEGVDKNVEGGVEEHVDDDVDEKTIKDADFDSLVFTSWDQARDTMKGHLFRQLVFKDSLKPDDVEEVRQDPVKWVTMLKKSFAKQYCTAYKKKPPTFPETAAQPAWDKWQNDASEKFNNNLLKGKAGSDHVEALCWKLFEDVLAMHQNGYSRITFSNVSESAFEKRVVIKCSVRLEGIARVISDYPLIRSNIVSGEPTGKLIALPEKYANAKIANLWVNTKKAMARSQPQPQDHEDFGTHGSEPAAKRRKSVF</sequence>